<sequence>MLSSCGCTNITPYPKSEYKEEFWSQSKDPTIDKANLKMLYEFRYLPLEPRDSKSLENTENSENLEESTFWNSFRNALIVNKRGQDRKTRILSIIADQFTYKQLRKNFSPNAIELARKYSRLYGPGAPQVECPKKSVQRMDEIKEIQFLSFFQDKNNVVQSSYQVDAKADVSILYMQDQKEALWTKFN</sequence>
<reference evidence="1 2" key="1">
    <citation type="submission" date="2018-06" db="EMBL/GenBank/DDBJ databases">
        <title>Comparative genomics reveals the genomic features of Rhizophagus irregularis, R. cerebriforme, R. diaphanum and Gigaspora rosea, and their symbiotic lifestyle signature.</title>
        <authorList>
            <person name="Morin E."/>
            <person name="San Clemente H."/>
            <person name="Chen E.C.H."/>
            <person name="De La Providencia I."/>
            <person name="Hainaut M."/>
            <person name="Kuo A."/>
            <person name="Kohler A."/>
            <person name="Murat C."/>
            <person name="Tang N."/>
            <person name="Roy S."/>
            <person name="Loubradou J."/>
            <person name="Henrissat B."/>
            <person name="Grigoriev I.V."/>
            <person name="Corradi N."/>
            <person name="Roux C."/>
            <person name="Martin F.M."/>
        </authorList>
    </citation>
    <scope>NUCLEOTIDE SEQUENCE [LARGE SCALE GENOMIC DNA]</scope>
    <source>
        <strain evidence="1 2">DAOM 194757</strain>
    </source>
</reference>
<evidence type="ECO:0000313" key="1">
    <source>
        <dbReference type="EMBL" id="RIB30819.1"/>
    </source>
</evidence>
<dbReference type="AlphaFoldDB" id="A0A397WAY9"/>
<dbReference type="EMBL" id="QKWP01000004">
    <property type="protein sequence ID" value="RIB30819.1"/>
    <property type="molecule type" value="Genomic_DNA"/>
</dbReference>
<protein>
    <submittedName>
        <fullName evidence="1">Uncharacterized protein</fullName>
    </submittedName>
</protein>
<gene>
    <name evidence="1" type="ORF">C2G38_2151581</name>
</gene>
<dbReference type="Proteomes" id="UP000266673">
    <property type="component" value="Unassembled WGS sequence"/>
</dbReference>
<name>A0A397WAY9_9GLOM</name>
<organism evidence="1 2">
    <name type="scientific">Gigaspora rosea</name>
    <dbReference type="NCBI Taxonomy" id="44941"/>
    <lineage>
        <taxon>Eukaryota</taxon>
        <taxon>Fungi</taxon>
        <taxon>Fungi incertae sedis</taxon>
        <taxon>Mucoromycota</taxon>
        <taxon>Glomeromycotina</taxon>
        <taxon>Glomeromycetes</taxon>
        <taxon>Diversisporales</taxon>
        <taxon>Gigasporaceae</taxon>
        <taxon>Gigaspora</taxon>
    </lineage>
</organism>
<proteinExistence type="predicted"/>
<accession>A0A397WAY9</accession>
<evidence type="ECO:0000313" key="2">
    <source>
        <dbReference type="Proteomes" id="UP000266673"/>
    </source>
</evidence>
<keyword evidence="2" id="KW-1185">Reference proteome</keyword>
<dbReference type="OrthoDB" id="2396353at2759"/>
<comment type="caution">
    <text evidence="1">The sequence shown here is derived from an EMBL/GenBank/DDBJ whole genome shotgun (WGS) entry which is preliminary data.</text>
</comment>